<gene>
    <name evidence="10" type="ORF">QQX98_002394</name>
</gene>
<dbReference type="PANTHER" id="PTHR41391">
    <property type="entry name" value="RESTRICTION OF TELOMERE CAPPING PROTEIN 4"/>
    <property type="match status" value="1"/>
</dbReference>
<proteinExistence type="inferred from homology"/>
<evidence type="ECO:0000256" key="3">
    <source>
        <dbReference type="ARBA" id="ARBA00004496"/>
    </source>
</evidence>
<feature type="compositionally biased region" description="Basic and acidic residues" evidence="8">
    <location>
        <begin position="202"/>
        <end position="211"/>
    </location>
</feature>
<feature type="compositionally biased region" description="Low complexity" evidence="8">
    <location>
        <begin position="58"/>
        <end position="70"/>
    </location>
</feature>
<evidence type="ECO:0000256" key="6">
    <source>
        <dbReference type="ARBA" id="ARBA00022490"/>
    </source>
</evidence>
<comment type="function">
    <text evidence="1">May be involved in a process influencing telomere capping.</text>
</comment>
<feature type="compositionally biased region" description="Basic and acidic residues" evidence="8">
    <location>
        <begin position="106"/>
        <end position="123"/>
    </location>
</feature>
<dbReference type="InterPro" id="IPR039024">
    <property type="entry name" value="RTC4"/>
</dbReference>
<evidence type="ECO:0000256" key="4">
    <source>
        <dbReference type="ARBA" id="ARBA00009461"/>
    </source>
</evidence>
<dbReference type="EMBL" id="JAZAVJ010000025">
    <property type="protein sequence ID" value="KAK7421036.1"/>
    <property type="molecule type" value="Genomic_DNA"/>
</dbReference>
<feature type="region of interest" description="Disordered" evidence="8">
    <location>
        <begin position="28"/>
        <end position="272"/>
    </location>
</feature>
<evidence type="ECO:0000313" key="10">
    <source>
        <dbReference type="EMBL" id="KAK7421036.1"/>
    </source>
</evidence>
<sequence length="564" mass="61997">MASRYLGLSRCQKPPGLLKLVNNRERKLEKKVADDAPPLSSGDEDEEKPIIARKTSSRHISPIESPPSSSDSEDERASRASIKQTNFGSTAVDESRKKGARTVSSSREKDAGAQKSRDASDRSFKRRKLANDEDSALKQSNHSKSISSSADHFKDELGFTKKRTVKTTFTGRKSGRSQESRPTKGSRLQCPALAALANSRPVKSEKPKQELKLQVPGSLDSPKKTGKTRIRLPSDTPLSSPSKGAPARFIKQSQEGDGDSADSLESPARKNVVHKNVIRATTTATRRRNPSKVFTPLVAPKPKPKFMIPADLPDLPTCSQESQDNDARDAKSPLSLLSDLSDLSDLEGLAASQSVIEATDLDEGEAGKATASCPWCGDPVSDALLKEFSNGKRLNVRMQTKFCQKHKKQTALDTWRERHYPAEILWSDLENRFADHRDYLLKVVRGEPSHFRAILAKKIETGKARSLKKEDNLNPGYYGPRGFNLMCDYLVGEFGDLLKEKAVSDRVIAGRGSASFIESVLVAELAVRLIQEDMDVSLAAARGIMEESKGLGEMIHEDTTSLQM</sequence>
<comment type="subcellular location">
    <subcellularLocation>
        <location evidence="3">Cytoplasm</location>
    </subcellularLocation>
    <subcellularLocation>
        <location evidence="2">Nucleus</location>
    </subcellularLocation>
</comment>
<organism evidence="10 11">
    <name type="scientific">Neonectria punicea</name>
    <dbReference type="NCBI Taxonomy" id="979145"/>
    <lineage>
        <taxon>Eukaryota</taxon>
        <taxon>Fungi</taxon>
        <taxon>Dikarya</taxon>
        <taxon>Ascomycota</taxon>
        <taxon>Pezizomycotina</taxon>
        <taxon>Sordariomycetes</taxon>
        <taxon>Hypocreomycetidae</taxon>
        <taxon>Hypocreales</taxon>
        <taxon>Nectriaceae</taxon>
        <taxon>Neonectria</taxon>
    </lineage>
</organism>
<feature type="region of interest" description="Disordered" evidence="8">
    <location>
        <begin position="312"/>
        <end position="331"/>
    </location>
</feature>
<name>A0ABR1HKH4_9HYPO</name>
<accession>A0ABR1HKH4</accession>
<evidence type="ECO:0000256" key="8">
    <source>
        <dbReference type="SAM" id="MobiDB-lite"/>
    </source>
</evidence>
<evidence type="ECO:0000256" key="7">
    <source>
        <dbReference type="ARBA" id="ARBA00023242"/>
    </source>
</evidence>
<evidence type="ECO:0000256" key="5">
    <source>
        <dbReference type="ARBA" id="ARBA00015162"/>
    </source>
</evidence>
<evidence type="ECO:0000256" key="2">
    <source>
        <dbReference type="ARBA" id="ARBA00004123"/>
    </source>
</evidence>
<comment type="caution">
    <text evidence="10">The sequence shown here is derived from an EMBL/GenBank/DDBJ whole genome shotgun (WGS) entry which is preliminary data.</text>
</comment>
<keyword evidence="6" id="KW-0963">Cytoplasm</keyword>
<feature type="compositionally biased region" description="Low complexity" evidence="8">
    <location>
        <begin position="140"/>
        <end position="149"/>
    </location>
</feature>
<protein>
    <recommendedName>
        <fullName evidence="5">Restriction of telomere capping protein 4</fullName>
    </recommendedName>
</protein>
<dbReference type="InterPro" id="IPR028094">
    <property type="entry name" value="RTC4_C"/>
</dbReference>
<keyword evidence="7" id="KW-0539">Nucleus</keyword>
<reference evidence="10 11" key="1">
    <citation type="journal article" date="2025" name="Microbiol. Resour. Announc.">
        <title>Draft genome sequences for Neonectria magnoliae and Neonectria punicea, canker pathogens of Liriodendron tulipifera and Acer saccharum in West Virginia.</title>
        <authorList>
            <person name="Petronek H.M."/>
            <person name="Kasson M.T."/>
            <person name="Metheny A.M."/>
            <person name="Stauder C.M."/>
            <person name="Lovett B."/>
            <person name="Lynch S.C."/>
            <person name="Garnas J.R."/>
            <person name="Kasson L.R."/>
            <person name="Stajich J.E."/>
        </authorList>
    </citation>
    <scope>NUCLEOTIDE SEQUENCE [LARGE SCALE GENOMIC DNA]</scope>
    <source>
        <strain evidence="10 11">NRRL 64653</strain>
    </source>
</reference>
<keyword evidence="11" id="KW-1185">Reference proteome</keyword>
<comment type="similarity">
    <text evidence="4">Belongs to the RTC4 family.</text>
</comment>
<evidence type="ECO:0000313" key="11">
    <source>
        <dbReference type="Proteomes" id="UP001498476"/>
    </source>
</evidence>
<dbReference type="Proteomes" id="UP001498476">
    <property type="component" value="Unassembled WGS sequence"/>
</dbReference>
<evidence type="ECO:0000259" key="9">
    <source>
        <dbReference type="SMART" id="SM01312"/>
    </source>
</evidence>
<evidence type="ECO:0000256" key="1">
    <source>
        <dbReference type="ARBA" id="ARBA00002738"/>
    </source>
</evidence>
<dbReference type="PANTHER" id="PTHR41391:SF1">
    <property type="entry name" value="RESTRICTION OF TELOMERE CAPPING PROTEIN 4"/>
    <property type="match status" value="1"/>
</dbReference>
<feature type="domain" description="Restriction of telomere capping protein 4 C-terminal" evidence="9">
    <location>
        <begin position="443"/>
        <end position="558"/>
    </location>
</feature>
<dbReference type="SMART" id="SM01312">
    <property type="entry name" value="RTC4"/>
    <property type="match status" value="1"/>
</dbReference>
<dbReference type="Pfam" id="PF14474">
    <property type="entry name" value="RTC4"/>
    <property type="match status" value="1"/>
</dbReference>